<dbReference type="GO" id="GO:0032259">
    <property type="term" value="P:methylation"/>
    <property type="evidence" value="ECO:0007669"/>
    <property type="project" value="UniProtKB-KW"/>
</dbReference>
<dbReference type="InterPro" id="IPR012327">
    <property type="entry name" value="MeTrfase_D12"/>
</dbReference>
<dbReference type="EMBL" id="BK015089">
    <property type="protein sequence ID" value="DAD90604.1"/>
    <property type="molecule type" value="Genomic_DNA"/>
</dbReference>
<dbReference type="Pfam" id="PF02086">
    <property type="entry name" value="MethyltransfD12"/>
    <property type="match status" value="1"/>
</dbReference>
<reference evidence="4" key="1">
    <citation type="journal article" date="2021" name="Proc. Natl. Acad. Sci. U.S.A.">
        <title>A Catalog of Tens of Thousands of Viruses from Human Metagenomes Reveals Hidden Associations with Chronic Diseases.</title>
        <authorList>
            <person name="Tisza M.J."/>
            <person name="Buck C.B."/>
        </authorList>
    </citation>
    <scope>NUCLEOTIDE SEQUENCE</scope>
    <source>
        <strain evidence="4">CtlHW5</strain>
    </source>
</reference>
<evidence type="ECO:0000256" key="3">
    <source>
        <dbReference type="ARBA" id="ARBA00022691"/>
    </source>
</evidence>
<dbReference type="Gene3D" id="3.40.50.150">
    <property type="entry name" value="Vaccinia Virus protein VP39"/>
    <property type="match status" value="2"/>
</dbReference>
<keyword evidence="1 4" id="KW-0489">Methyltransferase</keyword>
<dbReference type="InterPro" id="IPR029063">
    <property type="entry name" value="SAM-dependent_MTases_sf"/>
</dbReference>
<dbReference type="GO" id="GO:0009007">
    <property type="term" value="F:site-specific DNA-methyltransferase (adenine-specific) activity"/>
    <property type="evidence" value="ECO:0007669"/>
    <property type="project" value="UniProtKB-EC"/>
</dbReference>
<dbReference type="GO" id="GO:0009307">
    <property type="term" value="P:DNA restriction-modification system"/>
    <property type="evidence" value="ECO:0007669"/>
    <property type="project" value="InterPro"/>
</dbReference>
<protein>
    <submittedName>
        <fullName evidence="4">DNA adenine methylase</fullName>
    </submittedName>
</protein>
<organism evidence="4">
    <name type="scientific">Myoviridae sp. ctlHW5</name>
    <dbReference type="NCBI Taxonomy" id="2826691"/>
    <lineage>
        <taxon>Viruses</taxon>
        <taxon>Duplodnaviria</taxon>
        <taxon>Heunggongvirae</taxon>
        <taxon>Uroviricota</taxon>
        <taxon>Caudoviricetes</taxon>
    </lineage>
</organism>
<proteinExistence type="predicted"/>
<evidence type="ECO:0000256" key="1">
    <source>
        <dbReference type="ARBA" id="ARBA00022603"/>
    </source>
</evidence>
<name>A0A8S5N827_9CAUD</name>
<sequence length="280" mass="32345">MKNYSQSPLPFQGQKRKFVKHFKEALKAFPDKATYVDLFGGSGLLSHIIKQEKPLARVVWNDYDNFAHRLECIPITNEILAQLRPIVEGKAKGERIDHLKPAILEVIKQYPADKVDFISLSASLLFSGKYATSLQGLEKDNFYNCVIKTPYSSEGYLRGVERRSTDYRNLIDEFAKVENVVFILDPPYLSTDVSSYTGGNYWRLKDYMQIVKCLSTMPMYVYFSSNKGQLLDLFDFLCNEYDFPSPFKGTERIIINTSVNFLSTYEDIMIYKTSNYEINH</sequence>
<accession>A0A8S5N827</accession>
<dbReference type="SUPFAM" id="SSF53335">
    <property type="entry name" value="S-adenosyl-L-methionine-dependent methyltransferases"/>
    <property type="match status" value="1"/>
</dbReference>
<evidence type="ECO:0000313" key="4">
    <source>
        <dbReference type="EMBL" id="DAD90604.1"/>
    </source>
</evidence>
<keyword evidence="3" id="KW-0949">S-adenosyl-L-methionine</keyword>
<keyword evidence="2" id="KW-0808">Transferase</keyword>
<evidence type="ECO:0000256" key="2">
    <source>
        <dbReference type="ARBA" id="ARBA00022679"/>
    </source>
</evidence>